<accession>A0A7J6DZ74</accession>
<sequence>MPLLLIGPPRSTLVYCAPTVLTVLERMKKMDNWNEVVAPTDISLNSGLTFIDNKRRRMGLEKEVGLAETHDKELGRGFGLFIFFAFFVVIMSIFVYFFLPETKRIPIEEMNHIWRTHWYWSRFVSDED</sequence>
<dbReference type="GO" id="GO:0015144">
    <property type="term" value="F:carbohydrate transmembrane transporter activity"/>
    <property type="evidence" value="ECO:0007669"/>
    <property type="project" value="InterPro"/>
</dbReference>
<proteinExistence type="inferred from homology"/>
<dbReference type="Pfam" id="PF00083">
    <property type="entry name" value="Sugar_tr"/>
    <property type="match status" value="1"/>
</dbReference>
<comment type="similarity">
    <text evidence="2">Belongs to the major facilitator superfamily. Sugar transporter (TC 2.A.1.1) family.</text>
</comment>
<dbReference type="EMBL" id="JAATIP010000336">
    <property type="protein sequence ID" value="KAF4351463.1"/>
    <property type="molecule type" value="Genomic_DNA"/>
</dbReference>
<comment type="subcellular location">
    <subcellularLocation>
        <location evidence="1">Membrane</location>
    </subcellularLocation>
</comment>
<evidence type="ECO:0000256" key="7">
    <source>
        <dbReference type="SAM" id="Phobius"/>
    </source>
</evidence>
<evidence type="ECO:0000256" key="2">
    <source>
        <dbReference type="ARBA" id="ARBA00010992"/>
    </source>
</evidence>
<dbReference type="AlphaFoldDB" id="A0A7J6DZ74"/>
<dbReference type="GO" id="GO:0016020">
    <property type="term" value="C:membrane"/>
    <property type="evidence" value="ECO:0007669"/>
    <property type="project" value="UniProtKB-SubCell"/>
</dbReference>
<name>A0A7J6DZ74_CANSA</name>
<protein>
    <submittedName>
        <fullName evidence="8">Uncharacterized protein</fullName>
    </submittedName>
</protein>
<keyword evidence="3" id="KW-0813">Transport</keyword>
<evidence type="ECO:0000256" key="5">
    <source>
        <dbReference type="ARBA" id="ARBA00022989"/>
    </source>
</evidence>
<keyword evidence="5 7" id="KW-1133">Transmembrane helix</keyword>
<evidence type="ECO:0000313" key="9">
    <source>
        <dbReference type="Proteomes" id="UP000525078"/>
    </source>
</evidence>
<keyword evidence="4 7" id="KW-0812">Transmembrane</keyword>
<evidence type="ECO:0000256" key="3">
    <source>
        <dbReference type="ARBA" id="ARBA00022448"/>
    </source>
</evidence>
<feature type="transmembrane region" description="Helical" evidence="7">
    <location>
        <begin position="78"/>
        <end position="99"/>
    </location>
</feature>
<dbReference type="Gene3D" id="1.20.1250.20">
    <property type="entry name" value="MFS general substrate transporter like domains"/>
    <property type="match status" value="1"/>
</dbReference>
<reference evidence="8 9" key="1">
    <citation type="journal article" date="2020" name="bioRxiv">
        <title>Sequence and annotation of 42 cannabis genomes reveals extensive copy number variation in cannabinoid synthesis and pathogen resistance genes.</title>
        <authorList>
            <person name="Mckernan K.J."/>
            <person name="Helbert Y."/>
            <person name="Kane L.T."/>
            <person name="Ebling H."/>
            <person name="Zhang L."/>
            <person name="Liu B."/>
            <person name="Eaton Z."/>
            <person name="Mclaughlin S."/>
            <person name="Kingan S."/>
            <person name="Baybayan P."/>
            <person name="Concepcion G."/>
            <person name="Jordan M."/>
            <person name="Riva A."/>
            <person name="Barbazuk W."/>
            <person name="Harkins T."/>
        </authorList>
    </citation>
    <scope>NUCLEOTIDE SEQUENCE [LARGE SCALE GENOMIC DNA]</scope>
    <source>
        <strain evidence="9">cv. Jamaican Lion 4</strain>
        <tissue evidence="8">Leaf</tissue>
    </source>
</reference>
<evidence type="ECO:0000256" key="6">
    <source>
        <dbReference type="ARBA" id="ARBA00023136"/>
    </source>
</evidence>
<evidence type="ECO:0000256" key="1">
    <source>
        <dbReference type="ARBA" id="ARBA00004370"/>
    </source>
</evidence>
<dbReference type="PANTHER" id="PTHR23500:SF574">
    <property type="entry name" value="SUGAR TRANSPORT PROTEIN 1"/>
    <property type="match status" value="1"/>
</dbReference>
<dbReference type="PANTHER" id="PTHR23500">
    <property type="entry name" value="SOLUTE CARRIER FAMILY 2, FACILITATED GLUCOSE TRANSPORTER"/>
    <property type="match status" value="1"/>
</dbReference>
<organism evidence="8 9">
    <name type="scientific">Cannabis sativa</name>
    <name type="common">Hemp</name>
    <name type="synonym">Marijuana</name>
    <dbReference type="NCBI Taxonomy" id="3483"/>
    <lineage>
        <taxon>Eukaryota</taxon>
        <taxon>Viridiplantae</taxon>
        <taxon>Streptophyta</taxon>
        <taxon>Embryophyta</taxon>
        <taxon>Tracheophyta</taxon>
        <taxon>Spermatophyta</taxon>
        <taxon>Magnoliopsida</taxon>
        <taxon>eudicotyledons</taxon>
        <taxon>Gunneridae</taxon>
        <taxon>Pentapetalae</taxon>
        <taxon>rosids</taxon>
        <taxon>fabids</taxon>
        <taxon>Rosales</taxon>
        <taxon>Cannabaceae</taxon>
        <taxon>Cannabis</taxon>
    </lineage>
</organism>
<comment type="caution">
    <text evidence="8">The sequence shown here is derived from an EMBL/GenBank/DDBJ whole genome shotgun (WGS) entry which is preliminary data.</text>
</comment>
<gene>
    <name evidence="8" type="ORF">F8388_024795</name>
</gene>
<dbReference type="InterPro" id="IPR045262">
    <property type="entry name" value="STP/PLT_plant"/>
</dbReference>
<dbReference type="Proteomes" id="UP000525078">
    <property type="component" value="Unassembled WGS sequence"/>
</dbReference>
<dbReference type="InterPro" id="IPR036259">
    <property type="entry name" value="MFS_trans_sf"/>
</dbReference>
<evidence type="ECO:0000256" key="4">
    <source>
        <dbReference type="ARBA" id="ARBA00022692"/>
    </source>
</evidence>
<keyword evidence="6 7" id="KW-0472">Membrane</keyword>
<dbReference type="InterPro" id="IPR005828">
    <property type="entry name" value="MFS_sugar_transport-like"/>
</dbReference>
<evidence type="ECO:0000313" key="8">
    <source>
        <dbReference type="EMBL" id="KAF4351463.1"/>
    </source>
</evidence>